<dbReference type="AlphaFoldDB" id="A0AAD4F6M9"/>
<dbReference type="PANTHER" id="PTHR23502">
    <property type="entry name" value="MAJOR FACILITATOR SUPERFAMILY"/>
    <property type="match status" value="1"/>
</dbReference>
<evidence type="ECO:0000313" key="7">
    <source>
        <dbReference type="EMBL" id="KAG7293600.1"/>
    </source>
</evidence>
<reference evidence="7" key="1">
    <citation type="submission" date="2023-02" db="EMBL/GenBank/DDBJ databases">
        <authorList>
            <person name="Palmer J.M."/>
        </authorList>
    </citation>
    <scope>NUCLEOTIDE SEQUENCE</scope>
    <source>
        <strain evidence="7">FW57</strain>
    </source>
</reference>
<accession>A0AAD4F6M9</accession>
<comment type="similarity">
    <text evidence="2">Belongs to the major facilitator superfamily.</text>
</comment>
<comment type="subcellular location">
    <subcellularLocation>
        <location evidence="1">Membrane</location>
        <topology evidence="1">Multi-pass membrane protein</topology>
    </subcellularLocation>
</comment>
<dbReference type="InterPro" id="IPR036259">
    <property type="entry name" value="MFS_trans_sf"/>
</dbReference>
<sequence length="118" mass="12988">MTEIGVVNIVAFCVLKETYPPVLLERKAARLRRETGNAEYRSKLASNNTSTELFKRSIIRPTKMLLCCPVVTILCTYVAILYGTLYLLFATYSFVFKEVYGFSTSGAGLVFLAGGAGV</sequence>
<evidence type="ECO:0000256" key="4">
    <source>
        <dbReference type="ARBA" id="ARBA00022989"/>
    </source>
</evidence>
<organism evidence="7 8">
    <name type="scientific">Staphylotrichum longicolle</name>
    <dbReference type="NCBI Taxonomy" id="669026"/>
    <lineage>
        <taxon>Eukaryota</taxon>
        <taxon>Fungi</taxon>
        <taxon>Dikarya</taxon>
        <taxon>Ascomycota</taxon>
        <taxon>Pezizomycotina</taxon>
        <taxon>Sordariomycetes</taxon>
        <taxon>Sordariomycetidae</taxon>
        <taxon>Sordariales</taxon>
        <taxon>Chaetomiaceae</taxon>
        <taxon>Staphylotrichum</taxon>
    </lineage>
</organism>
<dbReference type="GO" id="GO:0022857">
    <property type="term" value="F:transmembrane transporter activity"/>
    <property type="evidence" value="ECO:0007669"/>
    <property type="project" value="TreeGrafter"/>
</dbReference>
<evidence type="ECO:0000313" key="8">
    <source>
        <dbReference type="Proteomes" id="UP001197093"/>
    </source>
</evidence>
<keyword evidence="8" id="KW-1185">Reference proteome</keyword>
<dbReference type="SUPFAM" id="SSF103473">
    <property type="entry name" value="MFS general substrate transporter"/>
    <property type="match status" value="1"/>
</dbReference>
<keyword evidence="3 6" id="KW-0812">Transmembrane</keyword>
<comment type="caution">
    <text evidence="7">The sequence shown here is derived from an EMBL/GenBank/DDBJ whole genome shotgun (WGS) entry which is preliminary data.</text>
</comment>
<proteinExistence type="inferred from homology"/>
<protein>
    <submittedName>
        <fullName evidence="7">Uncharacterized protein</fullName>
    </submittedName>
</protein>
<dbReference type="GO" id="GO:0016020">
    <property type="term" value="C:membrane"/>
    <property type="evidence" value="ECO:0007669"/>
    <property type="project" value="UniProtKB-SubCell"/>
</dbReference>
<name>A0AAD4F6M9_9PEZI</name>
<evidence type="ECO:0000256" key="6">
    <source>
        <dbReference type="SAM" id="Phobius"/>
    </source>
</evidence>
<dbReference type="Gene3D" id="1.20.1250.20">
    <property type="entry name" value="MFS general substrate transporter like domains"/>
    <property type="match status" value="1"/>
</dbReference>
<evidence type="ECO:0000256" key="2">
    <source>
        <dbReference type="ARBA" id="ARBA00008335"/>
    </source>
</evidence>
<dbReference type="PANTHER" id="PTHR23502:SF68">
    <property type="entry name" value="MULTIDRUG TRANSPORTER, PUTATIVE (AFU_ORTHOLOGUE AFUA_3G01120)-RELATED"/>
    <property type="match status" value="1"/>
</dbReference>
<keyword evidence="5 6" id="KW-0472">Membrane</keyword>
<keyword evidence="4 6" id="KW-1133">Transmembrane helix</keyword>
<dbReference type="EMBL" id="JAHCVI010000001">
    <property type="protein sequence ID" value="KAG7293600.1"/>
    <property type="molecule type" value="Genomic_DNA"/>
</dbReference>
<gene>
    <name evidence="7" type="ORF">NEMBOFW57_003654</name>
</gene>
<evidence type="ECO:0000256" key="1">
    <source>
        <dbReference type="ARBA" id="ARBA00004141"/>
    </source>
</evidence>
<evidence type="ECO:0000256" key="5">
    <source>
        <dbReference type="ARBA" id="ARBA00023136"/>
    </source>
</evidence>
<feature type="transmembrane region" description="Helical" evidence="6">
    <location>
        <begin position="64"/>
        <end position="87"/>
    </location>
</feature>
<evidence type="ECO:0000256" key="3">
    <source>
        <dbReference type="ARBA" id="ARBA00022692"/>
    </source>
</evidence>
<dbReference type="Proteomes" id="UP001197093">
    <property type="component" value="Unassembled WGS sequence"/>
</dbReference>